<evidence type="ECO:0000256" key="15">
    <source>
        <dbReference type="ARBA" id="ARBA00023180"/>
    </source>
</evidence>
<evidence type="ECO:0000256" key="7">
    <source>
        <dbReference type="ARBA" id="ARBA00022723"/>
    </source>
</evidence>
<gene>
    <name evidence="25 26 27" type="primary">anpep.S</name>
</gene>
<dbReference type="GO" id="GO:0043171">
    <property type="term" value="P:peptide catabolic process"/>
    <property type="evidence" value="ECO:0000318"/>
    <property type="project" value="GO_Central"/>
</dbReference>
<dbReference type="Bgee" id="108712860">
    <property type="expression patterns" value="Expressed in intestine and 12 other cell types or tissues"/>
</dbReference>
<dbReference type="AlphaFoldDB" id="A0A1L8GSN4"/>
<dbReference type="KEGG" id="xla:108712860"/>
<dbReference type="GO" id="GO:0002003">
    <property type="term" value="P:angiotensin maturation"/>
    <property type="evidence" value="ECO:0000318"/>
    <property type="project" value="GO_Central"/>
</dbReference>
<feature type="binding site" evidence="17">
    <location>
        <position position="431"/>
    </location>
    <ligand>
        <name>Zn(2+)</name>
        <dbReference type="ChEBI" id="CHEBI:29105"/>
        <note>catalytic</note>
    </ligand>
</feature>
<keyword evidence="15" id="KW-0325">Glycoprotein</keyword>
<dbReference type="SUPFAM" id="SSF63737">
    <property type="entry name" value="Leukotriene A4 hydrolase N-terminal domain"/>
    <property type="match status" value="1"/>
</dbReference>
<keyword evidence="8 19" id="KW-0378">Hydrolase</keyword>
<sequence>MGKGFYVSTLVLAVAIIFSVAAVSTIIALAVVCSQEMAKNNDVAKPPEGTTTSSTKPPEKTTTSSTKPPNETTISNNSTSTATTVQSNDPWNKYRLPKTLTPVHYDIELQPFLEKNAADLYVFHGKSTALFLCNNATDLILIHSNKLNHTKFNNFDAKLMDGSREVALKNTFFQKDKQFLVVQVAETLEAGKQYALYTEFVGELADDLAGFYRSEYRERNVTKIIATTQMQAPDARKAFPCFDEPAMKATFSITLKYRQPYKAMSNMPEISKELVVENGQQWMISKFDKSPRMSSYLVAFIVSEFEAVGNPANGTVTGVQIWGRKQAIVEEKQGEYALRVTKPILEFFEEYYNTPYPLPKSDQVALPDFNAGAMENWGLVTYRETALLFDDQVSSIGNKERVVTVIAHELAHQWFGNLVTIRWWNDLWLNEGFATYVEYLGADKAEPDWNIKDLIVLNDVHRVMGVDALASSHPLTSKEEEVNSPSEISALFDSIAYSKGASVIRMLSEFLTEPLFVNGVASYLKGFEYNNTVYSDLWAHLQKAVDSQVIVKLPLTINQIMDTWVLQMGFPVVKIDTATGTVTQKHFLLDPDSVVTRPSPFGYKWIVPISYKTSSKVGNNIWLQKESDTVNDFKITGSDWLLVNLNVTGYYRVNYDDSNWIRLITQLQSDHQAVPVINRAQIIDDAFNLARAKQLGITTALDTTKYISADREYMPWQAALSGLSYFTQMFDRTETFGSMKKYMKKQVKPLFDYFAQVTGNWSTRPVSLTDQYCEINALSIACSYDVEECLKLASDLFNAWMASNSTNNIHPNLRTNVYCTAIAQGGELEWDFVWEKLKQTDIAQEADKLRTALACSKEPWILNRLLEYSLDSTKIRRQDAISTISSVVNNPIGQSLAWDFVRANWKTLFSMFGESSFSFGNLIERVTRRFSTDFELKQLLKFKTDNQNPGFGTASQALEQSIEKTKANINWVNENKAAVKKWFEDAVRKSV</sequence>
<dbReference type="Pfam" id="PF01433">
    <property type="entry name" value="Peptidase_M1"/>
    <property type="match status" value="1"/>
</dbReference>
<keyword evidence="24" id="KW-1185">Reference proteome</keyword>
<evidence type="ECO:0000256" key="13">
    <source>
        <dbReference type="ARBA" id="ARBA00023136"/>
    </source>
</evidence>
<keyword evidence="5 19" id="KW-0645">Protease</keyword>
<dbReference type="RefSeq" id="XP_018110830.1">
    <property type="nucleotide sequence ID" value="XM_018255341.2"/>
</dbReference>
<evidence type="ECO:0000256" key="19">
    <source>
        <dbReference type="RuleBase" id="RU364040"/>
    </source>
</evidence>
<dbReference type="InterPro" id="IPR027268">
    <property type="entry name" value="Peptidase_M4/M1_CTD_sf"/>
</dbReference>
<dbReference type="GO" id="GO:0042277">
    <property type="term" value="F:peptide binding"/>
    <property type="evidence" value="ECO:0007669"/>
    <property type="project" value="TreeGrafter"/>
</dbReference>
<evidence type="ECO:0000259" key="21">
    <source>
        <dbReference type="Pfam" id="PF01433"/>
    </source>
</evidence>
<evidence type="ECO:0000256" key="11">
    <source>
        <dbReference type="ARBA" id="ARBA00022989"/>
    </source>
</evidence>
<dbReference type="InterPro" id="IPR042097">
    <property type="entry name" value="Aminopeptidase_N-like_N_sf"/>
</dbReference>
<dbReference type="InterPro" id="IPR024571">
    <property type="entry name" value="ERAP1-like_C_dom"/>
</dbReference>
<dbReference type="OMA" id="WFFLQSY"/>
<dbReference type="Xenbase" id="XB-GENE-17331263">
    <property type="gene designation" value="anpep.S"/>
</dbReference>
<dbReference type="InterPro" id="IPR034016">
    <property type="entry name" value="M1_APN-typ"/>
</dbReference>
<feature type="region of interest" description="Disordered" evidence="20">
    <location>
        <begin position="41"/>
        <end position="88"/>
    </location>
</feature>
<dbReference type="InterPro" id="IPR045357">
    <property type="entry name" value="Aminopeptidase_N-like_N"/>
</dbReference>
<evidence type="ECO:0000259" key="22">
    <source>
        <dbReference type="Pfam" id="PF11838"/>
    </source>
</evidence>
<dbReference type="FunFam" id="1.10.390.10:FF:000001">
    <property type="entry name" value="Aminopeptidase"/>
    <property type="match status" value="1"/>
</dbReference>
<dbReference type="RefSeq" id="XP_041444180.1">
    <property type="nucleotide sequence ID" value="XM_041588246.1"/>
</dbReference>
<dbReference type="FunFam" id="2.60.40.1730:FF:000012">
    <property type="entry name" value="Aminopeptidase N"/>
    <property type="match status" value="1"/>
</dbReference>
<dbReference type="GO" id="GO:0005886">
    <property type="term" value="C:plasma membrane"/>
    <property type="evidence" value="ECO:0000318"/>
    <property type="project" value="GO_Central"/>
</dbReference>
<keyword evidence="11 19" id="KW-1133">Transmembrane helix</keyword>
<evidence type="ECO:0000256" key="20">
    <source>
        <dbReference type="SAM" id="MobiDB-lite"/>
    </source>
</evidence>
<evidence type="ECO:0000256" key="6">
    <source>
        <dbReference type="ARBA" id="ARBA00022692"/>
    </source>
</evidence>
<evidence type="ECO:0000256" key="9">
    <source>
        <dbReference type="ARBA" id="ARBA00022833"/>
    </source>
</evidence>
<dbReference type="GO" id="GO:0070006">
    <property type="term" value="F:metalloaminopeptidase activity"/>
    <property type="evidence" value="ECO:0000318"/>
    <property type="project" value="GO_Central"/>
</dbReference>
<dbReference type="GO" id="GO:0005615">
    <property type="term" value="C:extracellular space"/>
    <property type="evidence" value="ECO:0000318"/>
    <property type="project" value="GO_Central"/>
</dbReference>
<protein>
    <recommendedName>
        <fullName evidence="19">Aminopeptidase</fullName>
        <ecNumber evidence="19">3.4.11.-</ecNumber>
    </recommendedName>
</protein>
<keyword evidence="7 17" id="KW-0479">Metal-binding</keyword>
<evidence type="ECO:0000313" key="27">
    <source>
        <dbReference type="Xenbase" id="XB-GENE-17331263"/>
    </source>
</evidence>
<keyword evidence="9 17" id="KW-0862">Zinc</keyword>
<dbReference type="InterPro" id="IPR001930">
    <property type="entry name" value="Peptidase_M1"/>
</dbReference>
<keyword evidence="4" id="KW-1003">Cell membrane</keyword>
<evidence type="ECO:0000256" key="18">
    <source>
        <dbReference type="PIRSR" id="PIRSR634016-4"/>
    </source>
</evidence>
<evidence type="ECO:0000256" key="16">
    <source>
        <dbReference type="PIRSR" id="PIRSR634016-1"/>
    </source>
</evidence>
<evidence type="ECO:0000313" key="24">
    <source>
        <dbReference type="Proteomes" id="UP000186698"/>
    </source>
</evidence>
<proteinExistence type="inferred from homology"/>
<dbReference type="PANTHER" id="PTHR11533:SF172">
    <property type="entry name" value="AMINOPEPTIDASE N"/>
    <property type="match status" value="1"/>
</dbReference>
<feature type="domain" description="ERAP1-like C-terminal" evidence="22">
    <location>
        <begin position="640"/>
        <end position="966"/>
    </location>
</feature>
<feature type="domain" description="Aminopeptidase N-like N-terminal" evidence="23">
    <location>
        <begin position="102"/>
        <end position="297"/>
    </location>
</feature>
<dbReference type="CDD" id="cd09601">
    <property type="entry name" value="M1_APN-Q_like"/>
    <property type="match status" value="1"/>
</dbReference>
<keyword evidence="3 19" id="KW-0031">Aminopeptidase</keyword>
<dbReference type="SUPFAM" id="SSF55486">
    <property type="entry name" value="Metalloproteases ('zincins'), catalytic domain"/>
    <property type="match status" value="1"/>
</dbReference>
<evidence type="ECO:0000256" key="3">
    <source>
        <dbReference type="ARBA" id="ARBA00022438"/>
    </source>
</evidence>
<dbReference type="AGR" id="Xenbase:XB-GENE-17331263"/>
<dbReference type="FunFam" id="2.60.40.1910:FF:000005">
    <property type="entry name" value="Aminopeptidase"/>
    <property type="match status" value="1"/>
</dbReference>
<dbReference type="PRINTS" id="PR00756">
    <property type="entry name" value="ALADIPTASE"/>
</dbReference>
<reference evidence="25" key="1">
    <citation type="submission" date="2022-04" db="UniProtKB">
        <authorList>
            <consortium name="RefSeq"/>
        </authorList>
    </citation>
    <scope>IDENTIFICATION</scope>
    <source>
        <strain evidence="24 25">J_2021</strain>
        <tissue evidence="25 26">Erythrocytes</tissue>
    </source>
</reference>
<keyword evidence="6 19" id="KW-0812">Transmembrane</keyword>
<name>A0A1L8GSN4_XENLA</name>
<evidence type="ECO:0000256" key="10">
    <source>
        <dbReference type="ARBA" id="ARBA00022968"/>
    </source>
</evidence>
<evidence type="ECO:0000256" key="2">
    <source>
        <dbReference type="ARBA" id="ARBA00010136"/>
    </source>
</evidence>
<evidence type="ECO:0000313" key="25">
    <source>
        <dbReference type="RefSeq" id="XP_018110830.1"/>
    </source>
</evidence>
<dbReference type="OrthoDB" id="510539at2759"/>
<feature type="binding site" evidence="17">
    <location>
        <position position="412"/>
    </location>
    <ligand>
        <name>Zn(2+)</name>
        <dbReference type="ChEBI" id="CHEBI:29105"/>
        <note>catalytic</note>
    </ligand>
</feature>
<dbReference type="Pfam" id="PF11838">
    <property type="entry name" value="ERAP1_C"/>
    <property type="match status" value="1"/>
</dbReference>
<dbReference type="Gene3D" id="2.60.40.1730">
    <property type="entry name" value="tricorn interacting facor f3 domain"/>
    <property type="match status" value="1"/>
</dbReference>
<dbReference type="InterPro" id="IPR050344">
    <property type="entry name" value="Peptidase_M1_aminopeptidases"/>
</dbReference>
<dbReference type="PANTHER" id="PTHR11533">
    <property type="entry name" value="PROTEASE M1 ZINC METALLOPROTEASE"/>
    <property type="match status" value="1"/>
</dbReference>
<feature type="domain" description="Peptidase M1 membrane alanine aminopeptidase" evidence="21">
    <location>
        <begin position="336"/>
        <end position="564"/>
    </location>
</feature>
<dbReference type="GO" id="GO:0008270">
    <property type="term" value="F:zinc ion binding"/>
    <property type="evidence" value="ECO:0007669"/>
    <property type="project" value="UniProtKB-UniRule"/>
</dbReference>
<keyword evidence="14" id="KW-1015">Disulfide bond</keyword>
<dbReference type="Gene3D" id="1.10.390.10">
    <property type="entry name" value="Neutral Protease Domain 2"/>
    <property type="match status" value="1"/>
</dbReference>
<comment type="cofactor">
    <cofactor evidence="17 19">
        <name>Zn(2+)</name>
        <dbReference type="ChEBI" id="CHEBI:29105"/>
    </cofactor>
    <text evidence="17 19">Binds 1 zinc ion per subunit.</text>
</comment>
<feature type="transmembrane region" description="Helical" evidence="19">
    <location>
        <begin position="7"/>
        <end position="32"/>
    </location>
</feature>
<accession>A0A1L8GSN4</accession>
<dbReference type="Proteomes" id="UP000186698">
    <property type="component" value="Chromosome 3S"/>
</dbReference>
<dbReference type="InterPro" id="IPR014782">
    <property type="entry name" value="Peptidase_M1_dom"/>
</dbReference>
<dbReference type="GeneID" id="108712860"/>
<evidence type="ECO:0000256" key="12">
    <source>
        <dbReference type="ARBA" id="ARBA00023049"/>
    </source>
</evidence>
<evidence type="ECO:0000256" key="5">
    <source>
        <dbReference type="ARBA" id="ARBA00022670"/>
    </source>
</evidence>
<dbReference type="STRING" id="8355.A0A1L8GSN4"/>
<evidence type="ECO:0000256" key="17">
    <source>
        <dbReference type="PIRSR" id="PIRSR634016-3"/>
    </source>
</evidence>
<evidence type="ECO:0000256" key="8">
    <source>
        <dbReference type="ARBA" id="ARBA00022801"/>
    </source>
</evidence>
<evidence type="ECO:0000256" key="14">
    <source>
        <dbReference type="ARBA" id="ARBA00023157"/>
    </source>
</evidence>
<dbReference type="Gene3D" id="2.60.40.1910">
    <property type="match status" value="1"/>
</dbReference>
<feature type="binding site" evidence="17">
    <location>
        <position position="408"/>
    </location>
    <ligand>
        <name>Zn(2+)</name>
        <dbReference type="ChEBI" id="CHEBI:29105"/>
        <note>catalytic</note>
    </ligand>
</feature>
<dbReference type="EC" id="3.4.11.-" evidence="19"/>
<evidence type="ECO:0000259" key="23">
    <source>
        <dbReference type="Pfam" id="PF17900"/>
    </source>
</evidence>
<comment type="subcellular location">
    <subcellularLocation>
        <location evidence="1">Cell membrane</location>
        <topology evidence="1">Single-pass type II membrane protein</topology>
    </subcellularLocation>
</comment>
<dbReference type="Pfam" id="PF17900">
    <property type="entry name" value="Peptidase_M1_N"/>
    <property type="match status" value="1"/>
</dbReference>
<keyword evidence="13 19" id="KW-0472">Membrane</keyword>
<feature type="compositionally biased region" description="Low complexity" evidence="20">
    <location>
        <begin position="46"/>
        <end position="88"/>
    </location>
</feature>
<evidence type="ECO:0000313" key="26">
    <source>
        <dbReference type="RefSeq" id="XP_041444180.1"/>
    </source>
</evidence>
<feature type="active site" description="Proton acceptor" evidence="16">
    <location>
        <position position="409"/>
    </location>
</feature>
<comment type="similarity">
    <text evidence="2 19">Belongs to the peptidase M1 family.</text>
</comment>
<keyword evidence="12 19" id="KW-0482">Metalloprotease</keyword>
<feature type="site" description="Transition state stabilizer" evidence="18">
    <location>
        <position position="497"/>
    </location>
</feature>
<dbReference type="GO" id="GO:0005737">
    <property type="term" value="C:cytoplasm"/>
    <property type="evidence" value="ECO:0007669"/>
    <property type="project" value="TreeGrafter"/>
</dbReference>
<dbReference type="FunFam" id="1.25.50.20:FF:000012">
    <property type="entry name" value="Aminopeptidase N"/>
    <property type="match status" value="1"/>
</dbReference>
<dbReference type="Gene3D" id="1.25.50.20">
    <property type="match status" value="1"/>
</dbReference>
<dbReference type="PaxDb" id="8355-A0A1L8GSN4"/>
<keyword evidence="10" id="KW-0735">Signal-anchor</keyword>
<evidence type="ECO:0000256" key="1">
    <source>
        <dbReference type="ARBA" id="ARBA00004401"/>
    </source>
</evidence>
<dbReference type="CTD" id="108712860"/>
<organism evidence="25">
    <name type="scientific">Xenopus laevis</name>
    <name type="common">African clawed frog</name>
    <dbReference type="NCBI Taxonomy" id="8355"/>
    <lineage>
        <taxon>Eukaryota</taxon>
        <taxon>Metazoa</taxon>
        <taxon>Chordata</taxon>
        <taxon>Craniata</taxon>
        <taxon>Vertebrata</taxon>
        <taxon>Euteleostomi</taxon>
        <taxon>Amphibia</taxon>
        <taxon>Batrachia</taxon>
        <taxon>Anura</taxon>
        <taxon>Pipoidea</taxon>
        <taxon>Pipidae</taxon>
        <taxon>Xenopodinae</taxon>
        <taxon>Xenopus</taxon>
        <taxon>Xenopus</taxon>
    </lineage>
</organism>
<evidence type="ECO:0000256" key="4">
    <source>
        <dbReference type="ARBA" id="ARBA00022475"/>
    </source>
</evidence>